<gene>
    <name evidence="3" type="ORF">HNP49_001177</name>
</gene>
<dbReference type="InterPro" id="IPR021136">
    <property type="entry name" value="Flagellar_hook_control-like_C"/>
</dbReference>
<dbReference type="RefSeq" id="WP_184681481.1">
    <property type="nucleotide sequence ID" value="NZ_JACHLL010000002.1"/>
</dbReference>
<organism evidence="3 4">
    <name type="scientific">Pseudomonas fluvialis</name>
    <dbReference type="NCBI Taxonomy" id="1793966"/>
    <lineage>
        <taxon>Bacteria</taxon>
        <taxon>Pseudomonadati</taxon>
        <taxon>Pseudomonadota</taxon>
        <taxon>Gammaproteobacteria</taxon>
        <taxon>Pseudomonadales</taxon>
        <taxon>Pseudomonadaceae</taxon>
        <taxon>Pseudomonas</taxon>
    </lineage>
</organism>
<evidence type="ECO:0000313" key="3">
    <source>
        <dbReference type="EMBL" id="MBB6341020.1"/>
    </source>
</evidence>
<accession>A0A7X0BQP9</accession>
<dbReference type="EMBL" id="JACHLL010000002">
    <property type="protein sequence ID" value="MBB6341020.1"/>
    <property type="molecule type" value="Genomic_DNA"/>
</dbReference>
<feature type="region of interest" description="Disordered" evidence="1">
    <location>
        <begin position="1"/>
        <end position="21"/>
    </location>
</feature>
<name>A0A7X0BQP9_9PSED</name>
<dbReference type="Pfam" id="PF02120">
    <property type="entry name" value="Flg_hook"/>
    <property type="match status" value="1"/>
</dbReference>
<sequence>MTSEIGATRPLPPTSSRPPPSAAAELAIKLLQPLQGLLASGEQVQAEVIALREQQQSFQVLLKMTLANGRQATLPATSNQPLPEGTRLTLTAVSEQRLAATLQAGLDTALTRLNSQAAPAGSLVQARVVSSEWQATAKSGQNLYRVLANLLTGQLAGQQIKLDSPQPLPIGSLLSARVIDSQTLQFLPPSAQLDSLEIQQQLHQQQSRQSSLEALLKPLSDLISGNKLTPELQKTASQLLNQLPDFKQLQSPEQLSKAMAGSGSFFEAHLLSPNAQQSLPQDLKGNLLRLIAQLLPQLPAGSPLSSPLGANLSASLLTQALPSLLRGMLSGVTPGKASPAGFPLPARLLTQGNEDADLEALLKLAAAAVSRLQTHQLSSLGQSQTLADGTQLTTWQMEIPLRQAEGFTSLQVKIEQEQSPAQQKNGQPQTLWRIDLAFNLEPLGALQVQAQLLRGCFSSQLWAERASTAQLACAELPWLRERISAAGFSVGELGCQQGMPPQGPRTQLQQRWIDEKA</sequence>
<feature type="domain" description="Flagellar hook-length control protein-like C-terminal" evidence="2">
    <location>
        <begin position="424"/>
        <end position="503"/>
    </location>
</feature>
<dbReference type="Proteomes" id="UP000557193">
    <property type="component" value="Unassembled WGS sequence"/>
</dbReference>
<protein>
    <recommendedName>
        <fullName evidence="2">Flagellar hook-length control protein-like C-terminal domain-containing protein</fullName>
    </recommendedName>
</protein>
<evidence type="ECO:0000259" key="2">
    <source>
        <dbReference type="Pfam" id="PF02120"/>
    </source>
</evidence>
<evidence type="ECO:0000256" key="1">
    <source>
        <dbReference type="SAM" id="MobiDB-lite"/>
    </source>
</evidence>
<keyword evidence="4" id="KW-1185">Reference proteome</keyword>
<feature type="compositionally biased region" description="Pro residues" evidence="1">
    <location>
        <begin position="10"/>
        <end position="21"/>
    </location>
</feature>
<proteinExistence type="predicted"/>
<dbReference type="AlphaFoldDB" id="A0A7X0BQP9"/>
<comment type="caution">
    <text evidence="3">The sequence shown here is derived from an EMBL/GenBank/DDBJ whole genome shotgun (WGS) entry which is preliminary data.</text>
</comment>
<reference evidence="3 4" key="1">
    <citation type="submission" date="2020-08" db="EMBL/GenBank/DDBJ databases">
        <title>Functional genomics of gut bacteria from endangered species of beetles.</title>
        <authorList>
            <person name="Carlos-Shanley C."/>
        </authorList>
    </citation>
    <scope>NUCLEOTIDE SEQUENCE [LARGE SCALE GENOMIC DNA]</scope>
    <source>
        <strain evidence="3 4">S00202</strain>
    </source>
</reference>
<evidence type="ECO:0000313" key="4">
    <source>
        <dbReference type="Proteomes" id="UP000557193"/>
    </source>
</evidence>